<dbReference type="EMBL" id="CP107523">
    <property type="protein sequence ID" value="UYN56271.1"/>
    <property type="molecule type" value="Genomic_DNA"/>
</dbReference>
<dbReference type="InterPro" id="IPR026262">
    <property type="entry name" value="DinJ"/>
</dbReference>
<dbReference type="Proteomes" id="UP001164790">
    <property type="component" value="Chromosome"/>
</dbReference>
<reference evidence="3 5" key="1">
    <citation type="submission" date="2017-01" db="EMBL/GenBank/DDBJ databases">
        <title>Lactobacillus chiayiensis sp. nov., a lactic acid bacterium isolated from compost.</title>
        <authorList>
            <person name="Huang C.-H."/>
        </authorList>
    </citation>
    <scope>NUCLEOTIDE SEQUENCE [LARGE SCALE GENOMIC DNA]</scope>
    <source>
        <strain evidence="5">chh01</strain>
        <strain evidence="3">Chh01</strain>
    </source>
</reference>
<dbReference type="EMBL" id="MSSM01000001">
    <property type="protein sequence ID" value="RXT30766.1"/>
    <property type="molecule type" value="Genomic_DNA"/>
</dbReference>
<dbReference type="InterPro" id="IPR007337">
    <property type="entry name" value="RelB/DinJ"/>
</dbReference>
<dbReference type="GO" id="GO:0044010">
    <property type="term" value="P:single-species biofilm formation"/>
    <property type="evidence" value="ECO:0007669"/>
    <property type="project" value="InterPro"/>
</dbReference>
<dbReference type="GO" id="GO:0015643">
    <property type="term" value="F:toxic substance binding"/>
    <property type="evidence" value="ECO:0007669"/>
    <property type="project" value="InterPro"/>
</dbReference>
<gene>
    <name evidence="3" type="ORF">BVJ53_00725</name>
    <name evidence="4" type="ORF">OFW50_12500</name>
</gene>
<dbReference type="RefSeq" id="WP_129300706.1">
    <property type="nucleotide sequence ID" value="NZ_CP107523.1"/>
</dbReference>
<dbReference type="Pfam" id="PF04221">
    <property type="entry name" value="RelB"/>
    <property type="match status" value="1"/>
</dbReference>
<evidence type="ECO:0000313" key="3">
    <source>
        <dbReference type="EMBL" id="RXT30766.1"/>
    </source>
</evidence>
<reference evidence="4" key="2">
    <citation type="submission" date="2022-10" db="EMBL/GenBank/DDBJ databases">
        <title>Comparative genomic analysis and in-vitro probiotic properties of the potential probiotic L. chiayiensis AACE 3.</title>
        <authorList>
            <person name="Kang X."/>
        </authorList>
    </citation>
    <scope>NUCLEOTIDE SEQUENCE</scope>
    <source>
        <strain evidence="4">AACE 3</strain>
    </source>
</reference>
<dbReference type="NCBIfam" id="TIGR02384">
    <property type="entry name" value="RelB_DinJ"/>
    <property type="match status" value="1"/>
</dbReference>
<evidence type="ECO:0000313" key="4">
    <source>
        <dbReference type="EMBL" id="UYN56271.1"/>
    </source>
</evidence>
<dbReference type="Gene3D" id="1.10.1220.10">
    <property type="entry name" value="Met repressor-like"/>
    <property type="match status" value="1"/>
</dbReference>
<sequence>MSTEKREAQLSIRIDPTLKEAAQNVAKDMGMDLSAAVNMFLVKMVKDHALPFTPTSLPAETLQALKEAKNSAILTKYRTPDAMWKDLVV</sequence>
<dbReference type="GO" id="GO:0000987">
    <property type="term" value="F:cis-regulatory region sequence-specific DNA binding"/>
    <property type="evidence" value="ECO:0007669"/>
    <property type="project" value="InterPro"/>
</dbReference>
<dbReference type="PANTHER" id="PTHR38781:SF1">
    <property type="entry name" value="ANTITOXIN DINJ-RELATED"/>
    <property type="match status" value="1"/>
</dbReference>
<dbReference type="AlphaFoldDB" id="A0A4Q1UF70"/>
<dbReference type="GO" id="GO:0006351">
    <property type="term" value="P:DNA-templated transcription"/>
    <property type="evidence" value="ECO:0007669"/>
    <property type="project" value="TreeGrafter"/>
</dbReference>
<dbReference type="PANTHER" id="PTHR38781">
    <property type="entry name" value="ANTITOXIN DINJ-RELATED"/>
    <property type="match status" value="1"/>
</dbReference>
<evidence type="ECO:0000256" key="2">
    <source>
        <dbReference type="ARBA" id="ARBA00022649"/>
    </source>
</evidence>
<organism evidence="3 5">
    <name type="scientific">Lacticaseibacillus chiayiensis</name>
    <dbReference type="NCBI Taxonomy" id="2100821"/>
    <lineage>
        <taxon>Bacteria</taxon>
        <taxon>Bacillati</taxon>
        <taxon>Bacillota</taxon>
        <taxon>Bacilli</taxon>
        <taxon>Lactobacillales</taxon>
        <taxon>Lactobacillaceae</taxon>
        <taxon>Lacticaseibacillus</taxon>
    </lineage>
</organism>
<evidence type="ECO:0000256" key="1">
    <source>
        <dbReference type="ARBA" id="ARBA00010562"/>
    </source>
</evidence>
<comment type="similarity">
    <text evidence="1">Belongs to the RelB/DinJ antitoxin family.</text>
</comment>
<dbReference type="GO" id="GO:0006355">
    <property type="term" value="P:regulation of DNA-templated transcription"/>
    <property type="evidence" value="ECO:0007669"/>
    <property type="project" value="InterPro"/>
</dbReference>
<proteinExistence type="inferred from homology"/>
<accession>A0A4Q1UF70</accession>
<evidence type="ECO:0000313" key="5">
    <source>
        <dbReference type="Proteomes" id="UP000290475"/>
    </source>
</evidence>
<dbReference type="PIRSF" id="PIRSF003108">
    <property type="entry name" value="DinJ"/>
    <property type="match status" value="1"/>
</dbReference>
<keyword evidence="6" id="KW-1185">Reference proteome</keyword>
<keyword evidence="2" id="KW-1277">Toxin-antitoxin system</keyword>
<dbReference type="Proteomes" id="UP000290475">
    <property type="component" value="Unassembled WGS sequence"/>
</dbReference>
<protein>
    <submittedName>
        <fullName evidence="3">Damage-inducible protein</fullName>
    </submittedName>
    <submittedName>
        <fullName evidence="4">Type II toxin-antitoxin system RelB/DinJ family antitoxin</fullName>
    </submittedName>
</protein>
<evidence type="ECO:0000313" key="6">
    <source>
        <dbReference type="Proteomes" id="UP001164790"/>
    </source>
</evidence>
<dbReference type="InterPro" id="IPR013321">
    <property type="entry name" value="Arc_rbn_hlx_hlx"/>
</dbReference>
<name>A0A4Q1UF70_9LACO</name>